<dbReference type="AlphaFoldDB" id="A0A103YGJ6"/>
<organism evidence="1 2">
    <name type="scientific">Cynara cardunculus var. scolymus</name>
    <name type="common">Globe artichoke</name>
    <name type="synonym">Cynara scolymus</name>
    <dbReference type="NCBI Taxonomy" id="59895"/>
    <lineage>
        <taxon>Eukaryota</taxon>
        <taxon>Viridiplantae</taxon>
        <taxon>Streptophyta</taxon>
        <taxon>Embryophyta</taxon>
        <taxon>Tracheophyta</taxon>
        <taxon>Spermatophyta</taxon>
        <taxon>Magnoliopsida</taxon>
        <taxon>eudicotyledons</taxon>
        <taxon>Gunneridae</taxon>
        <taxon>Pentapetalae</taxon>
        <taxon>asterids</taxon>
        <taxon>campanulids</taxon>
        <taxon>Asterales</taxon>
        <taxon>Asteraceae</taxon>
        <taxon>Carduoideae</taxon>
        <taxon>Cardueae</taxon>
        <taxon>Carduinae</taxon>
        <taxon>Cynara</taxon>
    </lineage>
</organism>
<name>A0A103YGJ6_CYNCS</name>
<reference evidence="1 2" key="1">
    <citation type="journal article" date="2016" name="Sci. Rep.">
        <title>The genome sequence of the outbreeding globe artichoke constructed de novo incorporating a phase-aware low-pass sequencing strategy of F1 progeny.</title>
        <authorList>
            <person name="Scaglione D."/>
            <person name="Reyes-Chin-Wo S."/>
            <person name="Acquadro A."/>
            <person name="Froenicke L."/>
            <person name="Portis E."/>
            <person name="Beitel C."/>
            <person name="Tirone M."/>
            <person name="Mauro R."/>
            <person name="Lo Monaco A."/>
            <person name="Mauromicale G."/>
            <person name="Faccioli P."/>
            <person name="Cattivelli L."/>
            <person name="Rieseberg L."/>
            <person name="Michelmore R."/>
            <person name="Lanteri S."/>
        </authorList>
    </citation>
    <scope>NUCLEOTIDE SEQUENCE [LARGE SCALE GENOMIC DNA]</scope>
    <source>
        <strain evidence="1">2C</strain>
    </source>
</reference>
<sequence>MAGRWVHFGKQLRGLCGLDVGRAASKSQPISKVSFIVSCEGQSLVSSSRSPLHPFSDFLDVL</sequence>
<proteinExistence type="predicted"/>
<dbReference type="EMBL" id="LEKV01001096">
    <property type="protein sequence ID" value="KVI08704.1"/>
    <property type="molecule type" value="Genomic_DNA"/>
</dbReference>
<keyword evidence="2" id="KW-1185">Reference proteome</keyword>
<dbReference type="Proteomes" id="UP000243975">
    <property type="component" value="Unassembled WGS sequence"/>
</dbReference>
<accession>A0A103YGJ6</accession>
<comment type="caution">
    <text evidence="1">The sequence shown here is derived from an EMBL/GenBank/DDBJ whole genome shotgun (WGS) entry which is preliminary data.</text>
</comment>
<gene>
    <name evidence="1" type="ORF">Ccrd_012920</name>
</gene>
<dbReference type="Gramene" id="KVI08704">
    <property type="protein sequence ID" value="KVI08704"/>
    <property type="gene ID" value="Ccrd_012920"/>
</dbReference>
<evidence type="ECO:0000313" key="2">
    <source>
        <dbReference type="Proteomes" id="UP000243975"/>
    </source>
</evidence>
<evidence type="ECO:0000313" key="1">
    <source>
        <dbReference type="EMBL" id="KVI08704.1"/>
    </source>
</evidence>
<protein>
    <submittedName>
        <fullName evidence="1">Uncharacterized protein</fullName>
    </submittedName>
</protein>